<keyword evidence="2" id="KW-1185">Reference proteome</keyword>
<evidence type="ECO:0000313" key="2">
    <source>
        <dbReference type="Proteomes" id="UP001152531"/>
    </source>
</evidence>
<sequence>MKRDISGVDDSSSDEGSGSGSEESSSGSESEVELLSKPIFLKKKKSVIEDNVVSEVLDEDNGKADERILKNLNNIKDIEDKDLHEFDGVDDYDDNEEEEYSKWRIREYERFQRDKKIAIELEIFKQEQMNRSNMTEDELIQQFEARKDNNQYHKGPFQNDELEEFEQKISQRDYSQKEIDHSRPTRFKQS</sequence>
<organism evidence="1 2">
    <name type="scientific">[Candida] jaroonii</name>
    <dbReference type="NCBI Taxonomy" id="467808"/>
    <lineage>
        <taxon>Eukaryota</taxon>
        <taxon>Fungi</taxon>
        <taxon>Dikarya</taxon>
        <taxon>Ascomycota</taxon>
        <taxon>Saccharomycotina</taxon>
        <taxon>Pichiomycetes</taxon>
        <taxon>Debaryomycetaceae</taxon>
        <taxon>Yamadazyma</taxon>
    </lineage>
</organism>
<proteinExistence type="predicted"/>
<comment type="caution">
    <text evidence="1">The sequence shown here is derived from an EMBL/GenBank/DDBJ whole genome shotgun (WGS) entry which is preliminary data.</text>
</comment>
<dbReference type="Proteomes" id="UP001152531">
    <property type="component" value="Unassembled WGS sequence"/>
</dbReference>
<name>A0ACA9YCN9_9ASCO</name>
<dbReference type="EMBL" id="CALSDN010000011">
    <property type="protein sequence ID" value="CAH6722821.1"/>
    <property type="molecule type" value="Genomic_DNA"/>
</dbReference>
<accession>A0ACA9YCN9</accession>
<gene>
    <name evidence="1" type="ORF">CLIB1444_11S01860</name>
</gene>
<protein>
    <submittedName>
        <fullName evidence="1">Uncharacterized protein</fullName>
    </submittedName>
</protein>
<reference evidence="1" key="1">
    <citation type="submission" date="2022-06" db="EMBL/GenBank/DDBJ databases">
        <authorList>
            <person name="Legras J.-L."/>
            <person name="Devillers H."/>
            <person name="Grondin C."/>
        </authorList>
    </citation>
    <scope>NUCLEOTIDE SEQUENCE</scope>
    <source>
        <strain evidence="1">CLIB 1444</strain>
    </source>
</reference>
<evidence type="ECO:0000313" key="1">
    <source>
        <dbReference type="EMBL" id="CAH6722821.1"/>
    </source>
</evidence>